<name>A0A242A8Y2_9ENTE</name>
<evidence type="ECO:0000256" key="1">
    <source>
        <dbReference type="ARBA" id="ARBA00022737"/>
    </source>
</evidence>
<dbReference type="Gene3D" id="3.10.20.320">
    <property type="entry name" value="Putative peptidoglycan bound protein (lpxtg motif)"/>
    <property type="match status" value="1"/>
</dbReference>
<feature type="domain" description="MucBP" evidence="2">
    <location>
        <begin position="125"/>
        <end position="186"/>
    </location>
</feature>
<gene>
    <name evidence="4" type="ORF">A5886_002607</name>
</gene>
<comment type="caution">
    <text evidence="4">The sequence shown here is derived from an EMBL/GenBank/DDBJ whole genome shotgun (WGS) entry which is preliminary data.</text>
</comment>
<organism evidence="4 5">
    <name type="scientific">Candidatus Enterococcus testudinis</name>
    <dbReference type="NCBI Taxonomy" id="1834191"/>
    <lineage>
        <taxon>Bacteria</taxon>
        <taxon>Bacillati</taxon>
        <taxon>Bacillota</taxon>
        <taxon>Bacilli</taxon>
        <taxon>Lactobacillales</taxon>
        <taxon>Enterococcaceae</taxon>
        <taxon>Enterococcus</taxon>
    </lineage>
</organism>
<keyword evidence="1" id="KW-0677">Repeat</keyword>
<dbReference type="InterPro" id="IPR009459">
    <property type="entry name" value="MucBP_dom"/>
</dbReference>
<dbReference type="EMBL" id="NGKU01000001">
    <property type="protein sequence ID" value="OTN77507.1"/>
    <property type="molecule type" value="Genomic_DNA"/>
</dbReference>
<reference evidence="4 5" key="1">
    <citation type="submission" date="2017-05" db="EMBL/GenBank/DDBJ databases">
        <title>The Genome Sequence of Enterococcus sp. 8G7_MSG3316.</title>
        <authorList>
            <consortium name="The Broad Institute Genomics Platform"/>
            <consortium name="The Broad Institute Genomic Center for Infectious Diseases"/>
            <person name="Earl A."/>
            <person name="Manson A."/>
            <person name="Schwartman J."/>
            <person name="Gilmore M."/>
            <person name="Abouelleil A."/>
            <person name="Cao P."/>
            <person name="Chapman S."/>
            <person name="Cusick C."/>
            <person name="Shea T."/>
            <person name="Young S."/>
            <person name="Neafsey D."/>
            <person name="Nusbaum C."/>
            <person name="Birren B."/>
        </authorList>
    </citation>
    <scope>NUCLEOTIDE SEQUENCE [LARGE SCALE GENOMIC DNA]</scope>
    <source>
        <strain evidence="4 5">8G7_MSG3316</strain>
    </source>
</reference>
<dbReference type="Proteomes" id="UP000195043">
    <property type="component" value="Unassembled WGS sequence"/>
</dbReference>
<dbReference type="InterPro" id="IPR005046">
    <property type="entry name" value="DUF285"/>
</dbReference>
<dbReference type="NCBIfam" id="TIGR02167">
    <property type="entry name" value="Liste_lipo_26"/>
    <property type="match status" value="1"/>
</dbReference>
<evidence type="ECO:0000259" key="2">
    <source>
        <dbReference type="Pfam" id="PF06458"/>
    </source>
</evidence>
<dbReference type="InterPro" id="IPR027994">
    <property type="entry name" value="WxL_dom"/>
</dbReference>
<evidence type="ECO:0000313" key="5">
    <source>
        <dbReference type="Proteomes" id="UP000195043"/>
    </source>
</evidence>
<dbReference type="Pfam" id="PF03382">
    <property type="entry name" value="DUF285"/>
    <property type="match status" value="1"/>
</dbReference>
<proteinExistence type="predicted"/>
<sequence length="378" mass="41747">MFAGASGLINLDLSYFNTRTVTIMANMFADASALEKLDLSSFEMSYLANTRLNLLENTTKLATLIIGERTNLNSTNLPPVPDTDGYVGLWMYENLSSFFTSSQLMSQGANSLAGRYIWAASGGEVTVRHEDVLGNTLAPTQTITGYIEQTYEAAIQSILGWSFIEADGPLSGIFTQDKQEITLIYELADAKIHDPINPAAEIHPAHLPDTAEELKSLRIDFAPTLNFGVGTISTTDQAYYAEPLQLAEEQNERPNFVQISHFHPEQPGWRLSLQQKEQMMTSQGEALTGAVIEFTQGNLVSVHNRTRPSEYLSDFQLVPGKSTQLIKAEANQGMGTWLYPFGDTATQDQSIQLHVPAKTNPRAQTYEAILTWSLEIVP</sequence>
<keyword evidence="5" id="KW-1185">Reference proteome</keyword>
<protein>
    <recommendedName>
        <fullName evidence="6">WxL domain-containing protein</fullName>
    </recommendedName>
</protein>
<feature type="domain" description="WxL" evidence="3">
    <location>
        <begin position="192"/>
        <end position="378"/>
    </location>
</feature>
<dbReference type="AlphaFoldDB" id="A0A242A8Y2"/>
<evidence type="ECO:0008006" key="6">
    <source>
        <dbReference type="Google" id="ProtNLM"/>
    </source>
</evidence>
<dbReference type="InterPro" id="IPR011889">
    <property type="entry name" value="Liste_lipo_26"/>
</dbReference>
<accession>A0A242A8Y2</accession>
<dbReference type="Pfam" id="PF13731">
    <property type="entry name" value="WxL"/>
    <property type="match status" value="1"/>
</dbReference>
<evidence type="ECO:0000313" key="4">
    <source>
        <dbReference type="EMBL" id="OTN77507.1"/>
    </source>
</evidence>
<dbReference type="STRING" id="1834191.A5886_002607"/>
<evidence type="ECO:0000259" key="3">
    <source>
        <dbReference type="Pfam" id="PF13731"/>
    </source>
</evidence>
<dbReference type="Pfam" id="PF06458">
    <property type="entry name" value="MucBP"/>
    <property type="match status" value="1"/>
</dbReference>